<keyword evidence="2" id="KW-1185">Reference proteome</keyword>
<dbReference type="Proteomes" id="UP001348397">
    <property type="component" value="Unassembled WGS sequence"/>
</dbReference>
<gene>
    <name evidence="1" type="ORF">SOP96_00580</name>
</gene>
<protein>
    <recommendedName>
        <fullName evidence="3">DUF4412 domain-containing protein</fullName>
    </recommendedName>
</protein>
<comment type="caution">
    <text evidence="1">The sequence shown here is derived from an EMBL/GenBank/DDBJ whole genome shotgun (WGS) entry which is preliminary data.</text>
</comment>
<organism evidence="1 2">
    <name type="scientific">Chryseobacterium salviniae</name>
    <dbReference type="NCBI Taxonomy" id="3101750"/>
    <lineage>
        <taxon>Bacteria</taxon>
        <taxon>Pseudomonadati</taxon>
        <taxon>Bacteroidota</taxon>
        <taxon>Flavobacteriia</taxon>
        <taxon>Flavobacteriales</taxon>
        <taxon>Weeksellaceae</taxon>
        <taxon>Chryseobacterium group</taxon>
        <taxon>Chryseobacterium</taxon>
    </lineage>
</organism>
<reference evidence="1 2" key="1">
    <citation type="submission" date="2024-01" db="EMBL/GenBank/DDBJ databases">
        <title>Chryseobacterium sp. T9W2-O.</title>
        <authorList>
            <person name="Maltman C."/>
        </authorList>
    </citation>
    <scope>NUCLEOTIDE SEQUENCE [LARGE SCALE GENOMIC DNA]</scope>
    <source>
        <strain evidence="1 2">T9W2-O</strain>
    </source>
</reference>
<dbReference type="RefSeq" id="WP_326319301.1">
    <property type="nucleotide sequence ID" value="NZ_JAYLAA010000001.1"/>
</dbReference>
<evidence type="ECO:0000313" key="1">
    <source>
        <dbReference type="EMBL" id="MEC3874206.1"/>
    </source>
</evidence>
<dbReference type="EMBL" id="JAYLAA010000001">
    <property type="protein sequence ID" value="MEC3874206.1"/>
    <property type="molecule type" value="Genomic_DNA"/>
</dbReference>
<name>A0ABU6HMC1_9FLAO</name>
<accession>A0ABU6HMC1</accession>
<evidence type="ECO:0008006" key="3">
    <source>
        <dbReference type="Google" id="ProtNLM"/>
    </source>
</evidence>
<proteinExistence type="predicted"/>
<sequence length="208" mass="24681">MKVIHKFLIVIFLIFGQVLIYSQVPIPLYKMVMNSDAVLIVESKDYQYVSDQKSEFYIENSIKLGGDLNILKNRYNTNFKNLKVKIETNNNDFYQNINGEECSGISNIIEKEKKYYNIFFLKRKEKKYFVIAHLWNNILADDLPFFEKNIGEINLISKEKNAIKKHKSIKEWFESSNKTHPNQYIIETPFTEELKSFFEKTKLNSSNY</sequence>
<evidence type="ECO:0000313" key="2">
    <source>
        <dbReference type="Proteomes" id="UP001348397"/>
    </source>
</evidence>